<evidence type="ECO:0000256" key="5">
    <source>
        <dbReference type="ARBA" id="ARBA00022679"/>
    </source>
</evidence>
<sequence length="286" mass="32124">MVLMVAVLAFLLMRINRTINDPIQALVENTRRLAEGDFDALMEDAGENEVTILNKSFNRMAAKLQRLMEKVEEDTRTQEQLELRLLQEQINPHFLYNTLEIIVWLAESGDKEQVIQVVQSLSRFFRVVLSKGRAVVSLQEELSCIQSYLYIQKVRYADILNYEIQAEPEALDCRIQKLSLQPLVENALYHGIEKKRGGGTIRVCADVKDGCLVVQVADDGCGMTPEKLEEVQREVAGDLGQISEGGFGLPNIQKRIQLAYGADYGIHVSSRLGCGTRVTLQIPAKS</sequence>
<evidence type="ECO:0000256" key="3">
    <source>
        <dbReference type="ARBA" id="ARBA00012438"/>
    </source>
</evidence>
<dbReference type="InterPro" id="IPR010559">
    <property type="entry name" value="Sig_transdc_His_kin_internal"/>
</dbReference>
<accession>A0A856I0R7</accession>
<keyword evidence="8" id="KW-0175">Coiled coil</keyword>
<keyword evidence="12" id="KW-1185">Reference proteome</keyword>
<evidence type="ECO:0000256" key="6">
    <source>
        <dbReference type="ARBA" id="ARBA00022777"/>
    </source>
</evidence>
<evidence type="ECO:0000313" key="12">
    <source>
        <dbReference type="Proteomes" id="UP000298642"/>
    </source>
</evidence>
<evidence type="ECO:0000256" key="7">
    <source>
        <dbReference type="ARBA" id="ARBA00023012"/>
    </source>
</evidence>
<dbReference type="EMBL" id="CP034413">
    <property type="protein sequence ID" value="QCI59751.3"/>
    <property type="molecule type" value="Genomic_DNA"/>
</dbReference>
<dbReference type="PANTHER" id="PTHR34220">
    <property type="entry name" value="SENSOR HISTIDINE KINASE YPDA"/>
    <property type="match status" value="1"/>
</dbReference>
<proteinExistence type="predicted"/>
<dbReference type="PRINTS" id="PR00344">
    <property type="entry name" value="BCTRLSENSOR"/>
</dbReference>
<feature type="domain" description="Histidine kinase" evidence="9">
    <location>
        <begin position="180"/>
        <end position="286"/>
    </location>
</feature>
<dbReference type="Gene3D" id="3.30.565.10">
    <property type="entry name" value="Histidine kinase-like ATPase, C-terminal domain"/>
    <property type="match status" value="1"/>
</dbReference>
<evidence type="ECO:0000313" key="11">
    <source>
        <dbReference type="EMBL" id="QCI59751.3"/>
    </source>
</evidence>
<dbReference type="InterPro" id="IPR036890">
    <property type="entry name" value="HATPase_C_sf"/>
</dbReference>
<dbReference type="GO" id="GO:0016020">
    <property type="term" value="C:membrane"/>
    <property type="evidence" value="ECO:0007669"/>
    <property type="project" value="UniProtKB-SubCell"/>
</dbReference>
<protein>
    <recommendedName>
        <fullName evidence="3">histidine kinase</fullName>
        <ecNumber evidence="3">2.7.13.3</ecNumber>
    </recommendedName>
</protein>
<keyword evidence="6 11" id="KW-0418">Kinase</keyword>
<dbReference type="EC" id="2.7.13.3" evidence="3"/>
<gene>
    <name evidence="11" type="ORF">EIO64_11410</name>
</gene>
<dbReference type="GO" id="GO:0000155">
    <property type="term" value="F:phosphorelay sensor kinase activity"/>
    <property type="evidence" value="ECO:0007669"/>
    <property type="project" value="InterPro"/>
</dbReference>
<dbReference type="Gene3D" id="6.10.340.10">
    <property type="match status" value="1"/>
</dbReference>
<dbReference type="Pfam" id="PF00672">
    <property type="entry name" value="HAMP"/>
    <property type="match status" value="1"/>
</dbReference>
<organism evidence="11 12">
    <name type="scientific">Dysosmobacter welbionis</name>
    <dbReference type="NCBI Taxonomy" id="2093857"/>
    <lineage>
        <taxon>Bacteria</taxon>
        <taxon>Bacillati</taxon>
        <taxon>Bacillota</taxon>
        <taxon>Clostridia</taxon>
        <taxon>Eubacteriales</taxon>
        <taxon>Oscillospiraceae</taxon>
        <taxon>Dysosmobacter</taxon>
    </lineage>
</organism>
<dbReference type="InterPro" id="IPR050640">
    <property type="entry name" value="Bact_2-comp_sensor_kinase"/>
</dbReference>
<evidence type="ECO:0000259" key="9">
    <source>
        <dbReference type="PROSITE" id="PS50109"/>
    </source>
</evidence>
<keyword evidence="7" id="KW-0902">Two-component regulatory system</keyword>
<dbReference type="Pfam" id="PF06580">
    <property type="entry name" value="His_kinase"/>
    <property type="match status" value="1"/>
</dbReference>
<dbReference type="AlphaFoldDB" id="A0A856I0R7"/>
<evidence type="ECO:0000256" key="4">
    <source>
        <dbReference type="ARBA" id="ARBA00022553"/>
    </source>
</evidence>
<dbReference type="PANTHER" id="PTHR34220:SF7">
    <property type="entry name" value="SENSOR HISTIDINE KINASE YPDA"/>
    <property type="match status" value="1"/>
</dbReference>
<dbReference type="SUPFAM" id="SSF55874">
    <property type="entry name" value="ATPase domain of HSP90 chaperone/DNA topoisomerase II/histidine kinase"/>
    <property type="match status" value="1"/>
</dbReference>
<dbReference type="Pfam" id="PF02518">
    <property type="entry name" value="HATPase_c"/>
    <property type="match status" value="1"/>
</dbReference>
<evidence type="ECO:0000259" key="10">
    <source>
        <dbReference type="PROSITE" id="PS50885"/>
    </source>
</evidence>
<dbReference type="SMART" id="SM00387">
    <property type="entry name" value="HATPase_c"/>
    <property type="match status" value="1"/>
</dbReference>
<comment type="subcellular location">
    <subcellularLocation>
        <location evidence="2">Membrane</location>
    </subcellularLocation>
</comment>
<keyword evidence="5" id="KW-0808">Transferase</keyword>
<feature type="domain" description="HAMP" evidence="10">
    <location>
        <begin position="17"/>
        <end position="69"/>
    </location>
</feature>
<name>A0A856I0R7_9FIRM</name>
<evidence type="ECO:0000256" key="8">
    <source>
        <dbReference type="SAM" id="Coils"/>
    </source>
</evidence>
<dbReference type="InterPro" id="IPR003660">
    <property type="entry name" value="HAMP_dom"/>
</dbReference>
<keyword evidence="4" id="KW-0597">Phosphoprotein</keyword>
<dbReference type="SUPFAM" id="SSF158472">
    <property type="entry name" value="HAMP domain-like"/>
    <property type="match status" value="1"/>
</dbReference>
<dbReference type="InterPro" id="IPR005467">
    <property type="entry name" value="His_kinase_dom"/>
</dbReference>
<dbReference type="SMART" id="SM00304">
    <property type="entry name" value="HAMP"/>
    <property type="match status" value="1"/>
</dbReference>
<dbReference type="Proteomes" id="UP000298642">
    <property type="component" value="Chromosome"/>
</dbReference>
<feature type="coiled-coil region" evidence="8">
    <location>
        <begin position="54"/>
        <end position="84"/>
    </location>
</feature>
<dbReference type="PROSITE" id="PS50885">
    <property type="entry name" value="HAMP"/>
    <property type="match status" value="1"/>
</dbReference>
<dbReference type="CDD" id="cd06225">
    <property type="entry name" value="HAMP"/>
    <property type="match status" value="1"/>
</dbReference>
<evidence type="ECO:0000256" key="2">
    <source>
        <dbReference type="ARBA" id="ARBA00004370"/>
    </source>
</evidence>
<comment type="catalytic activity">
    <reaction evidence="1">
        <text>ATP + protein L-histidine = ADP + protein N-phospho-L-histidine.</text>
        <dbReference type="EC" id="2.7.13.3"/>
    </reaction>
</comment>
<dbReference type="InterPro" id="IPR004358">
    <property type="entry name" value="Sig_transdc_His_kin-like_C"/>
</dbReference>
<evidence type="ECO:0000256" key="1">
    <source>
        <dbReference type="ARBA" id="ARBA00000085"/>
    </source>
</evidence>
<reference evidence="12" key="1">
    <citation type="submission" date="2018-12" db="EMBL/GenBank/DDBJ databases">
        <title>Dusodibacter welbiota gen. nov., sp. nov., isolated from human faeces and emended description of the Oscillibacter genus.</title>
        <authorList>
            <person name="Le Roy T."/>
            <person name="Van der Smissen P."/>
            <person name="Delzenne N."/>
            <person name="Muccioli G."/>
            <person name="Collet J.F."/>
            <person name="Cani P.D."/>
        </authorList>
    </citation>
    <scope>NUCLEOTIDE SEQUENCE [LARGE SCALE GENOMIC DNA]</scope>
    <source>
        <strain evidence="12">J115</strain>
    </source>
</reference>
<dbReference type="KEGG" id="obj:EIO64_11410"/>
<dbReference type="InterPro" id="IPR003594">
    <property type="entry name" value="HATPase_dom"/>
</dbReference>
<dbReference type="PROSITE" id="PS50109">
    <property type="entry name" value="HIS_KIN"/>
    <property type="match status" value="1"/>
</dbReference>